<dbReference type="Pfam" id="PF12706">
    <property type="entry name" value="Lactamase_B_2"/>
    <property type="match status" value="1"/>
</dbReference>
<organism evidence="2 3">
    <name type="scientific">Methylopila jiangsuensis</name>
    <dbReference type="NCBI Taxonomy" id="586230"/>
    <lineage>
        <taxon>Bacteria</taxon>
        <taxon>Pseudomonadati</taxon>
        <taxon>Pseudomonadota</taxon>
        <taxon>Alphaproteobacteria</taxon>
        <taxon>Hyphomicrobiales</taxon>
        <taxon>Methylopilaceae</taxon>
        <taxon>Methylopila</taxon>
    </lineage>
</organism>
<proteinExistence type="predicted"/>
<protein>
    <submittedName>
        <fullName evidence="2">MBL fold metallo-hydrolase</fullName>
    </submittedName>
</protein>
<reference evidence="2" key="1">
    <citation type="journal article" date="2014" name="Int. J. Syst. Evol. Microbiol.">
        <title>Complete genome sequence of Corynebacterium casei LMG S-19264T (=DSM 44701T), isolated from a smear-ripened cheese.</title>
        <authorList>
            <consortium name="US DOE Joint Genome Institute (JGI-PGF)"/>
            <person name="Walter F."/>
            <person name="Albersmeier A."/>
            <person name="Kalinowski J."/>
            <person name="Ruckert C."/>
        </authorList>
    </citation>
    <scope>NUCLEOTIDE SEQUENCE</scope>
    <source>
        <strain evidence="2">VKM B-2555</strain>
    </source>
</reference>
<comment type="caution">
    <text evidence="2">The sequence shown here is derived from an EMBL/GenBank/DDBJ whole genome shotgun (WGS) entry which is preliminary data.</text>
</comment>
<dbReference type="EMBL" id="BSFK01000016">
    <property type="protein sequence ID" value="GLK77523.1"/>
    <property type="molecule type" value="Genomic_DNA"/>
</dbReference>
<dbReference type="CDD" id="cd07715">
    <property type="entry name" value="TaR3-like_MBL-fold"/>
    <property type="match status" value="1"/>
</dbReference>
<dbReference type="InterPro" id="IPR001279">
    <property type="entry name" value="Metallo-B-lactamas"/>
</dbReference>
<dbReference type="InterPro" id="IPR036866">
    <property type="entry name" value="RibonucZ/Hydroxyglut_hydro"/>
</dbReference>
<dbReference type="GO" id="GO:0042781">
    <property type="term" value="F:3'-tRNA processing endoribonuclease activity"/>
    <property type="evidence" value="ECO:0007669"/>
    <property type="project" value="TreeGrafter"/>
</dbReference>
<dbReference type="PANTHER" id="PTHR46018">
    <property type="entry name" value="ZINC PHOSPHODIESTERASE ELAC PROTEIN 1"/>
    <property type="match status" value="1"/>
</dbReference>
<feature type="domain" description="Metallo-beta-lactamase" evidence="1">
    <location>
        <begin position="29"/>
        <end position="213"/>
    </location>
</feature>
<accession>A0A9W6JJV0</accession>
<dbReference type="SUPFAM" id="SSF56281">
    <property type="entry name" value="Metallo-hydrolase/oxidoreductase"/>
    <property type="match status" value="1"/>
</dbReference>
<dbReference type="RefSeq" id="WP_271205366.1">
    <property type="nucleotide sequence ID" value="NZ_BSFK01000016.1"/>
</dbReference>
<dbReference type="AlphaFoldDB" id="A0A9W6JJV0"/>
<dbReference type="SMART" id="SM00849">
    <property type="entry name" value="Lactamase_B"/>
    <property type="match status" value="1"/>
</dbReference>
<gene>
    <name evidence="2" type="ORF">GCM10008171_27770</name>
</gene>
<evidence type="ECO:0000259" key="1">
    <source>
        <dbReference type="SMART" id="SM00849"/>
    </source>
</evidence>
<dbReference type="PANTHER" id="PTHR46018:SF2">
    <property type="entry name" value="ZINC PHOSPHODIESTERASE ELAC PROTEIN 1"/>
    <property type="match status" value="1"/>
</dbReference>
<keyword evidence="3" id="KW-1185">Reference proteome</keyword>
<dbReference type="Gene3D" id="3.60.15.10">
    <property type="entry name" value="Ribonuclease Z/Hydroxyacylglutathione hydrolase-like"/>
    <property type="match status" value="1"/>
</dbReference>
<evidence type="ECO:0000313" key="3">
    <source>
        <dbReference type="Proteomes" id="UP001143364"/>
    </source>
</evidence>
<dbReference type="Proteomes" id="UP001143364">
    <property type="component" value="Unassembled WGS sequence"/>
</dbReference>
<evidence type="ECO:0000313" key="2">
    <source>
        <dbReference type="EMBL" id="GLK77523.1"/>
    </source>
</evidence>
<sequence length="270" mass="28531">MARRFTATFWGVRGSAPAMDGTTVRYGGDTSCVEVVCGDHRLALDLGGGARRLGLALADRPPAPLTLLLSHAHYDHVMGLPFFAPFRQAEARILALSPVEGGVARLAAELMRRPFFPVGPEALVARIVDLHAAPGAVFEPAEGVVVSCAGAAHDGGALAWRIDFDGRSLVYVPDHEAGDAQTDRTLAHFAAGCDLLIHDATLPEAAPRGRHGHSSWGAAALAARRAEARRLALFHHHPEAGDDQLDRLAHQAAETLPGTLVARAGQTLDL</sequence>
<reference evidence="2" key="2">
    <citation type="submission" date="2023-01" db="EMBL/GenBank/DDBJ databases">
        <authorList>
            <person name="Sun Q."/>
            <person name="Evtushenko L."/>
        </authorList>
    </citation>
    <scope>NUCLEOTIDE SEQUENCE</scope>
    <source>
        <strain evidence="2">VKM B-2555</strain>
    </source>
</reference>
<name>A0A9W6JJV0_9HYPH</name>